<dbReference type="PANTHER" id="PTHR33162">
    <property type="entry name" value="SEC-INDEPENDENT PROTEIN TRANSLOCASE PROTEIN TATA, CHLOROPLASTIC"/>
    <property type="match status" value="1"/>
</dbReference>
<reference evidence="11 12" key="1">
    <citation type="submission" date="2023-06" db="EMBL/GenBank/DDBJ databases">
        <title>Genomic Analysis of Acinetobacter Strains Recovered from South Australian Aquatic Samples provides Insights into the Circulation of Antibiotic Resistance determinants in the Environment.</title>
        <authorList>
            <person name="Tobin L."/>
            <person name="Jarocki V.M."/>
            <person name="Kenyon J."/>
            <person name="Drigo B."/>
            <person name="Donner E."/>
            <person name="Djordjevic S.P."/>
            <person name="Hamidian M."/>
        </authorList>
    </citation>
    <scope>NUCLEOTIDE SEQUENCE [LARGE SCALE GENOMIC DNA]</scope>
    <source>
        <strain evidence="11 12">SAAc652</strain>
    </source>
</reference>
<comment type="similarity">
    <text evidence="9">Belongs to the TatB family.</text>
</comment>
<evidence type="ECO:0000313" key="11">
    <source>
        <dbReference type="EMBL" id="MDV2469496.1"/>
    </source>
</evidence>
<gene>
    <name evidence="9 11" type="primary">tatB</name>
    <name evidence="11" type="ORF">QR674_10920</name>
</gene>
<keyword evidence="8 9" id="KW-0472">Membrane</keyword>
<feature type="coiled-coil region" evidence="10">
    <location>
        <begin position="56"/>
        <end position="90"/>
    </location>
</feature>
<evidence type="ECO:0000256" key="5">
    <source>
        <dbReference type="ARBA" id="ARBA00022927"/>
    </source>
</evidence>
<keyword evidence="4 9" id="KW-0812">Transmembrane</keyword>
<keyword evidence="12" id="KW-1185">Reference proteome</keyword>
<comment type="function">
    <text evidence="9">Part of the twin-arginine translocation (Tat) system that transports large folded proteins containing a characteristic twin-arginine motif in their signal peptide across membranes. Together with TatC, TatB is part of a receptor directly interacting with Tat signal peptides. TatB may form an oligomeric binding site that transiently accommodates folded Tat precursor proteins before their translocation.</text>
</comment>
<keyword evidence="6 9" id="KW-1133">Transmembrane helix</keyword>
<keyword evidence="3 9" id="KW-1003">Cell membrane</keyword>
<dbReference type="RefSeq" id="WP_317084241.1">
    <property type="nucleotide sequence ID" value="NZ_JASVDY010000003.1"/>
</dbReference>
<evidence type="ECO:0000256" key="10">
    <source>
        <dbReference type="SAM" id="Coils"/>
    </source>
</evidence>
<dbReference type="NCBIfam" id="TIGR01410">
    <property type="entry name" value="tatB"/>
    <property type="match status" value="1"/>
</dbReference>
<protein>
    <recommendedName>
        <fullName evidence="9">Sec-independent protein translocase protein TatB</fullName>
    </recommendedName>
</protein>
<comment type="subcellular location">
    <subcellularLocation>
        <location evidence="9">Cell membrane</location>
        <topology evidence="9">Single-pass membrane protein</topology>
    </subcellularLocation>
    <subcellularLocation>
        <location evidence="1">Membrane</location>
        <topology evidence="1">Single-pass membrane protein</topology>
    </subcellularLocation>
</comment>
<dbReference type="Pfam" id="PF02416">
    <property type="entry name" value="TatA_B_E"/>
    <property type="match status" value="1"/>
</dbReference>
<comment type="caution">
    <text evidence="11">The sequence shown here is derived from an EMBL/GenBank/DDBJ whole genome shotgun (WGS) entry which is preliminary data.</text>
</comment>
<evidence type="ECO:0000313" key="12">
    <source>
        <dbReference type="Proteomes" id="UP001278188"/>
    </source>
</evidence>
<keyword evidence="2 9" id="KW-0813">Transport</keyword>
<keyword evidence="10" id="KW-0175">Coiled coil</keyword>
<evidence type="ECO:0000256" key="1">
    <source>
        <dbReference type="ARBA" id="ARBA00004167"/>
    </source>
</evidence>
<dbReference type="InterPro" id="IPR018448">
    <property type="entry name" value="TatB"/>
</dbReference>
<name>A0ABU3WH13_9GAMM</name>
<keyword evidence="5 9" id="KW-0653">Protein transport</keyword>
<dbReference type="Gene3D" id="1.20.5.3310">
    <property type="match status" value="1"/>
</dbReference>
<organism evidence="11 12">
    <name type="scientific">Acinetobacter chinensis</name>
    <dbReference type="NCBI Taxonomy" id="2004650"/>
    <lineage>
        <taxon>Bacteria</taxon>
        <taxon>Pseudomonadati</taxon>
        <taxon>Pseudomonadota</taxon>
        <taxon>Gammaproteobacteria</taxon>
        <taxon>Moraxellales</taxon>
        <taxon>Moraxellaceae</taxon>
        <taxon>Acinetobacter</taxon>
    </lineage>
</organism>
<evidence type="ECO:0000256" key="4">
    <source>
        <dbReference type="ARBA" id="ARBA00022692"/>
    </source>
</evidence>
<evidence type="ECO:0000256" key="7">
    <source>
        <dbReference type="ARBA" id="ARBA00023010"/>
    </source>
</evidence>
<proteinExistence type="inferred from homology"/>
<evidence type="ECO:0000256" key="2">
    <source>
        <dbReference type="ARBA" id="ARBA00022448"/>
    </source>
</evidence>
<sequence>MLNLGMTEILCFAIIALLVLGPDKLPEAARFAAKWYGKIKRFVSNIQNEIDRELKLSEFREEMQKEIEKITELERRMQQQLDQMKNQSVLSDEPEASEPVMEVSAHKTYLPYQAEIFPPFTATYLHSNSQCHLLCTMPSHQNSELKIAV</sequence>
<evidence type="ECO:0000256" key="9">
    <source>
        <dbReference type="HAMAP-Rule" id="MF_00237"/>
    </source>
</evidence>
<dbReference type="InterPro" id="IPR003369">
    <property type="entry name" value="TatA/B/E"/>
</dbReference>
<dbReference type="PRINTS" id="PR01506">
    <property type="entry name" value="TATBPROTEIN"/>
</dbReference>
<evidence type="ECO:0000256" key="6">
    <source>
        <dbReference type="ARBA" id="ARBA00022989"/>
    </source>
</evidence>
<comment type="subunit">
    <text evidence="9">The Tat system comprises two distinct complexes: a TatABC complex, containing multiple copies of TatA, TatB and TatC subunits, and a separate TatA complex, containing only TatA subunits. Substrates initially bind to the TatABC complex, which probably triggers association of the separate TatA complex to form the active translocon.</text>
</comment>
<evidence type="ECO:0000256" key="8">
    <source>
        <dbReference type="ARBA" id="ARBA00023136"/>
    </source>
</evidence>
<dbReference type="PANTHER" id="PTHR33162:SF1">
    <property type="entry name" value="SEC-INDEPENDENT PROTEIN TRANSLOCASE PROTEIN TATA, CHLOROPLASTIC"/>
    <property type="match status" value="1"/>
</dbReference>
<dbReference type="HAMAP" id="MF_00237">
    <property type="entry name" value="TatB"/>
    <property type="match status" value="1"/>
</dbReference>
<dbReference type="EMBL" id="JASVDY010000003">
    <property type="protein sequence ID" value="MDV2469496.1"/>
    <property type="molecule type" value="Genomic_DNA"/>
</dbReference>
<keyword evidence="7 9" id="KW-0811">Translocation</keyword>
<accession>A0ABU3WH13</accession>
<dbReference type="Proteomes" id="UP001278188">
    <property type="component" value="Unassembled WGS sequence"/>
</dbReference>
<evidence type="ECO:0000256" key="3">
    <source>
        <dbReference type="ARBA" id="ARBA00022475"/>
    </source>
</evidence>